<gene>
    <name evidence="1" type="ORF">SC09_Contig25orf00999</name>
</gene>
<sequence>MIRRSTPINFRIFFRIISYYTPHSLSDEAEIKEKQPVLFWLFDLER</sequence>
<dbReference type="AlphaFoldDB" id="A0A0D1JF42"/>
<comment type="caution">
    <text evidence="1">The sequence shown here is derived from an EMBL/GenBank/DDBJ whole genome shotgun (WGS) entry which is preliminary data.</text>
</comment>
<reference evidence="1 2" key="1">
    <citation type="submission" date="2014-12" db="EMBL/GenBank/DDBJ databases">
        <title>Comparative genome analysis of Bacillus coagulans HM-08, Clostridium butyricum HM-68, Bacillus subtilis HM-66 and Bacillus licheniformis BL-09.</title>
        <authorList>
            <person name="Zhang H."/>
        </authorList>
    </citation>
    <scope>NUCLEOTIDE SEQUENCE [LARGE SCALE GENOMIC DNA]</scope>
    <source>
        <strain evidence="1 2">HM-66</strain>
    </source>
</reference>
<organism evidence="1 2">
    <name type="scientific">Bacillus subtilis</name>
    <dbReference type="NCBI Taxonomy" id="1423"/>
    <lineage>
        <taxon>Bacteria</taxon>
        <taxon>Bacillati</taxon>
        <taxon>Bacillota</taxon>
        <taxon>Bacilli</taxon>
        <taxon>Bacillales</taxon>
        <taxon>Bacillaceae</taxon>
        <taxon>Bacillus</taxon>
    </lineage>
</organism>
<dbReference type="Proteomes" id="UP000032247">
    <property type="component" value="Unassembled WGS sequence"/>
</dbReference>
<accession>A0A0D1JF42</accession>
<evidence type="ECO:0000313" key="2">
    <source>
        <dbReference type="Proteomes" id="UP000032247"/>
    </source>
</evidence>
<name>A0A0D1JF42_BACIU</name>
<dbReference type="EMBL" id="JXBC01000004">
    <property type="protein sequence ID" value="KIU11054.1"/>
    <property type="molecule type" value="Genomic_DNA"/>
</dbReference>
<proteinExistence type="predicted"/>
<protein>
    <submittedName>
        <fullName evidence="1">Uncharacterized protein</fullName>
    </submittedName>
</protein>
<evidence type="ECO:0000313" key="1">
    <source>
        <dbReference type="EMBL" id="KIU11054.1"/>
    </source>
</evidence>